<feature type="compositionally biased region" description="Basic and acidic residues" evidence="2">
    <location>
        <begin position="622"/>
        <end position="633"/>
    </location>
</feature>
<dbReference type="OrthoDB" id="3214502at2759"/>
<dbReference type="InterPro" id="IPR040521">
    <property type="entry name" value="KDZ"/>
</dbReference>
<feature type="coiled-coil region" evidence="1">
    <location>
        <begin position="217"/>
        <end position="244"/>
    </location>
</feature>
<organism evidence="3 4">
    <name type="scientific">Mycena indigotica</name>
    <dbReference type="NCBI Taxonomy" id="2126181"/>
    <lineage>
        <taxon>Eukaryota</taxon>
        <taxon>Fungi</taxon>
        <taxon>Dikarya</taxon>
        <taxon>Basidiomycota</taxon>
        <taxon>Agaricomycotina</taxon>
        <taxon>Agaricomycetes</taxon>
        <taxon>Agaricomycetidae</taxon>
        <taxon>Agaricales</taxon>
        <taxon>Marasmiineae</taxon>
        <taxon>Mycenaceae</taxon>
        <taxon>Mycena</taxon>
    </lineage>
</organism>
<evidence type="ECO:0000313" key="4">
    <source>
        <dbReference type="Proteomes" id="UP000636479"/>
    </source>
</evidence>
<feature type="region of interest" description="Disordered" evidence="2">
    <location>
        <begin position="622"/>
        <end position="678"/>
    </location>
</feature>
<reference evidence="3" key="1">
    <citation type="submission" date="2020-05" db="EMBL/GenBank/DDBJ databases">
        <title>Mycena genomes resolve the evolution of fungal bioluminescence.</title>
        <authorList>
            <person name="Tsai I.J."/>
        </authorList>
    </citation>
    <scope>NUCLEOTIDE SEQUENCE</scope>
    <source>
        <strain evidence="3">171206Taipei</strain>
    </source>
</reference>
<evidence type="ECO:0000313" key="3">
    <source>
        <dbReference type="EMBL" id="KAF7291343.1"/>
    </source>
</evidence>
<evidence type="ECO:0000256" key="2">
    <source>
        <dbReference type="SAM" id="MobiDB-lite"/>
    </source>
</evidence>
<dbReference type="Proteomes" id="UP000636479">
    <property type="component" value="Unassembled WGS sequence"/>
</dbReference>
<dbReference type="AlphaFoldDB" id="A0A8H6S292"/>
<dbReference type="Pfam" id="PF18758">
    <property type="entry name" value="KDZ"/>
    <property type="match status" value="1"/>
</dbReference>
<dbReference type="PANTHER" id="PTHR33104">
    <property type="entry name" value="SI:DKEY-29D5.2"/>
    <property type="match status" value="1"/>
</dbReference>
<accession>A0A8H6S292</accession>
<comment type="caution">
    <text evidence="3">The sequence shown here is derived from an EMBL/GenBank/DDBJ whole genome shotgun (WGS) entry which is preliminary data.</text>
</comment>
<gene>
    <name evidence="3" type="ORF">MIND_01278800</name>
</gene>
<dbReference type="EMBL" id="JACAZF010000013">
    <property type="protein sequence ID" value="KAF7291343.1"/>
    <property type="molecule type" value="Genomic_DNA"/>
</dbReference>
<name>A0A8H6S292_9AGAR</name>
<dbReference type="GeneID" id="59351775"/>
<dbReference type="RefSeq" id="XP_037214465.1">
    <property type="nucleotide sequence ID" value="XM_037369259.1"/>
</dbReference>
<keyword evidence="4" id="KW-1185">Reference proteome</keyword>
<keyword evidence="1" id="KW-0175">Coiled coil</keyword>
<evidence type="ECO:0000256" key="1">
    <source>
        <dbReference type="SAM" id="Coils"/>
    </source>
</evidence>
<feature type="compositionally biased region" description="Acidic residues" evidence="2">
    <location>
        <begin position="656"/>
        <end position="678"/>
    </location>
</feature>
<proteinExistence type="predicted"/>
<protein>
    <submittedName>
        <fullName evidence="3">CxC2 domain-containing protein</fullName>
    </submittedName>
</protein>
<sequence>MFIAIDACFRLKRRTISNELRDPGLGTGWAYMLEWAPYREYLLTTTDQQEMSTCSGLAALDHANTKFSRGYSVTGVGMGVCARHEFVLPNGVGDLQAGERYANMDYIFASLMRHISPKLFKLVSYDIACQWMKKLVERLERLPPMMHINGHLIICQIIFSLWLLLGSGMTDGEGIERPWSMIGGIAASTRVSGPGTRWDQLDDHWSFWNWQKTLGLATILRRRTDRAKQELEKQEEDFEALTLGHAERVPEWKRQVEAFEADNAQPSPYEATAKGLTESDVRKMYEEEEATQEKAGILPIHDVSPTEFVVALLDAEADQRRIRGLVELKNSRGSIGGVSIRRQRRKLNRMIKRLRTLQATYMPAALQHLESLKVSQDTYAERVPLLCPSAMVGKDFENGGCRAGLLEIEKDFRDAQCRSALTSLQLQLHVKSRLLTYKKNHARAQATNTRSRTLVDKNERKILLHSEKYQASWKALVAILGGEDKVHWRQLHKADIRCMEAPEDALLREQKRLRAEREEEKRKAELRRAGLPDLPRFGLNGLNHMHELRRWREEVRILAAEWERMPLSFGAEEANWAKRGAQVEISRVGAAQAEGLIAYAARHADMYRNLSRRAELVRTEPKLGRGQRRERGVNEVYTTWSGGDADAGSGQRDVEDGLVDPEDADEHGNTSDEEDDED</sequence>
<dbReference type="PANTHER" id="PTHR33104:SF2">
    <property type="entry name" value="CXC3 LIKE CYSTEINE CLUSTER DOMAIN-CONTAINING PROTEIN"/>
    <property type="match status" value="1"/>
</dbReference>